<keyword evidence="2" id="KW-1185">Reference proteome</keyword>
<organism evidence="1 2">
    <name type="scientific">Elysia crispata</name>
    <name type="common">lettuce slug</name>
    <dbReference type="NCBI Taxonomy" id="231223"/>
    <lineage>
        <taxon>Eukaryota</taxon>
        <taxon>Metazoa</taxon>
        <taxon>Spiralia</taxon>
        <taxon>Lophotrochozoa</taxon>
        <taxon>Mollusca</taxon>
        <taxon>Gastropoda</taxon>
        <taxon>Heterobranchia</taxon>
        <taxon>Euthyneura</taxon>
        <taxon>Panpulmonata</taxon>
        <taxon>Sacoglossa</taxon>
        <taxon>Placobranchoidea</taxon>
        <taxon>Plakobranchidae</taxon>
        <taxon>Elysia</taxon>
    </lineage>
</organism>
<dbReference type="AlphaFoldDB" id="A0AAE1D2A0"/>
<comment type="caution">
    <text evidence="1">The sequence shown here is derived from an EMBL/GenBank/DDBJ whole genome shotgun (WGS) entry which is preliminary data.</text>
</comment>
<reference evidence="1" key="1">
    <citation type="journal article" date="2023" name="G3 (Bethesda)">
        <title>A reference genome for the long-term kleptoplast-retaining sea slug Elysia crispata morphotype clarki.</title>
        <authorList>
            <person name="Eastman K.E."/>
            <person name="Pendleton A.L."/>
            <person name="Shaikh M.A."/>
            <person name="Suttiyut T."/>
            <person name="Ogas R."/>
            <person name="Tomko P."/>
            <person name="Gavelis G."/>
            <person name="Widhalm J.R."/>
            <person name="Wisecaver J.H."/>
        </authorList>
    </citation>
    <scope>NUCLEOTIDE SEQUENCE</scope>
    <source>
        <strain evidence="1">ECLA1</strain>
    </source>
</reference>
<dbReference type="EMBL" id="JAWDGP010005715">
    <property type="protein sequence ID" value="KAK3753348.1"/>
    <property type="molecule type" value="Genomic_DNA"/>
</dbReference>
<proteinExistence type="predicted"/>
<gene>
    <name evidence="1" type="ORF">RRG08_062064</name>
</gene>
<evidence type="ECO:0000313" key="1">
    <source>
        <dbReference type="EMBL" id="KAK3753348.1"/>
    </source>
</evidence>
<protein>
    <submittedName>
        <fullName evidence="1">Uncharacterized protein</fullName>
    </submittedName>
</protein>
<accession>A0AAE1D2A0</accession>
<name>A0AAE1D2A0_9GAST</name>
<evidence type="ECO:0000313" key="2">
    <source>
        <dbReference type="Proteomes" id="UP001283361"/>
    </source>
</evidence>
<sequence>MKKSINLLSTLAPILTQDTIVNTDSLSMSMLSLRTCFSNGVICSVDRLTLLVFDDCPLKPQLNSALRLEGKQKSDADDSLGKSVDCSSKSFTIMTLSSINCQ</sequence>
<dbReference type="Proteomes" id="UP001283361">
    <property type="component" value="Unassembled WGS sequence"/>
</dbReference>